<protein>
    <submittedName>
        <fullName evidence="1">Uncharacterized protein</fullName>
    </submittedName>
</protein>
<gene>
    <name evidence="1" type="ORF">METZ01_LOCUS199938</name>
</gene>
<feature type="non-terminal residue" evidence="1">
    <location>
        <position position="59"/>
    </location>
</feature>
<reference evidence="1" key="1">
    <citation type="submission" date="2018-05" db="EMBL/GenBank/DDBJ databases">
        <authorList>
            <person name="Lanie J.A."/>
            <person name="Ng W.-L."/>
            <person name="Kazmierczak K.M."/>
            <person name="Andrzejewski T.M."/>
            <person name="Davidsen T.M."/>
            <person name="Wayne K.J."/>
            <person name="Tettelin H."/>
            <person name="Glass J.I."/>
            <person name="Rusch D."/>
            <person name="Podicherti R."/>
            <person name="Tsui H.-C.T."/>
            <person name="Winkler M.E."/>
        </authorList>
    </citation>
    <scope>NUCLEOTIDE SEQUENCE</scope>
</reference>
<feature type="non-terminal residue" evidence="1">
    <location>
        <position position="1"/>
    </location>
</feature>
<evidence type="ECO:0000313" key="1">
    <source>
        <dbReference type="EMBL" id="SVB47084.1"/>
    </source>
</evidence>
<sequence length="59" mass="6498">VLSDCPRHNREVTPNLKWEVFATAPDQLTAESWLVLMRNSGIECKLQPGDTVAFLGVSG</sequence>
<dbReference type="AlphaFoldDB" id="A0A382EAH0"/>
<accession>A0A382EAH0</accession>
<dbReference type="EMBL" id="UINC01043276">
    <property type="protein sequence ID" value="SVB47084.1"/>
    <property type="molecule type" value="Genomic_DNA"/>
</dbReference>
<proteinExistence type="predicted"/>
<name>A0A382EAH0_9ZZZZ</name>
<organism evidence="1">
    <name type="scientific">marine metagenome</name>
    <dbReference type="NCBI Taxonomy" id="408172"/>
    <lineage>
        <taxon>unclassified sequences</taxon>
        <taxon>metagenomes</taxon>
        <taxon>ecological metagenomes</taxon>
    </lineage>
</organism>